<dbReference type="InterPro" id="IPR042100">
    <property type="entry name" value="Bug_dom1"/>
</dbReference>
<evidence type="ECO:0000256" key="1">
    <source>
        <dbReference type="ARBA" id="ARBA00006987"/>
    </source>
</evidence>
<dbReference type="RefSeq" id="WP_201690746.1">
    <property type="nucleotide sequence ID" value="NZ_JAEQND010000008.1"/>
</dbReference>
<proteinExistence type="inferred from homology"/>
<dbReference type="Gene3D" id="3.40.190.150">
    <property type="entry name" value="Bordetella uptake gene, domain 1"/>
    <property type="match status" value="1"/>
</dbReference>
<reference evidence="3 4" key="1">
    <citation type="journal article" date="2017" name="Int. J. Syst. Evol. Microbiol.">
        <title>Ramlibacter alkalitolerans sp. nov., alkali-tolerant bacterium isolated from soil of ginseng.</title>
        <authorList>
            <person name="Lee D.H."/>
            <person name="Cha C.J."/>
        </authorList>
    </citation>
    <scope>NUCLEOTIDE SEQUENCE [LARGE SCALE GENOMIC DNA]</scope>
    <source>
        <strain evidence="3 4">KACC 19305</strain>
    </source>
</reference>
<dbReference type="Gene3D" id="3.40.190.10">
    <property type="entry name" value="Periplasmic binding protein-like II"/>
    <property type="match status" value="1"/>
</dbReference>
<name>A0ABS1JQM5_9BURK</name>
<keyword evidence="2" id="KW-0732">Signal</keyword>
<keyword evidence="4" id="KW-1185">Reference proteome</keyword>
<comment type="caution">
    <text evidence="3">The sequence shown here is derived from an EMBL/GenBank/DDBJ whole genome shotgun (WGS) entry which is preliminary data.</text>
</comment>
<organism evidence="3 4">
    <name type="scientific">Ramlibacter alkalitolerans</name>
    <dbReference type="NCBI Taxonomy" id="2039631"/>
    <lineage>
        <taxon>Bacteria</taxon>
        <taxon>Pseudomonadati</taxon>
        <taxon>Pseudomonadota</taxon>
        <taxon>Betaproteobacteria</taxon>
        <taxon>Burkholderiales</taxon>
        <taxon>Comamonadaceae</taxon>
        <taxon>Ramlibacter</taxon>
    </lineage>
</organism>
<evidence type="ECO:0000256" key="2">
    <source>
        <dbReference type="SAM" id="SignalP"/>
    </source>
</evidence>
<dbReference type="PIRSF" id="PIRSF017082">
    <property type="entry name" value="YflP"/>
    <property type="match status" value="1"/>
</dbReference>
<protein>
    <submittedName>
        <fullName evidence="3">Tripartite tricarboxylate transporter substrate binding protein</fullName>
    </submittedName>
</protein>
<sequence>MRFPSRRAVLAAAALLTLPFAATLGHAQAWPDNKPIRIVVGFAPGGFTDVLARLIGQKLSERLGTPVVVENKPGAAGTLGADLVAKSKPDGYTLLLAHSNSNSVAPALYPKLPYNIISDFTPIIPVANTPLLLTVHPSVPAKNVQEFIALAKSKPGGLRFASSGGGSAQHLAAERFQLATGTQMTHIPYKGSGQAIVDLLSGQVELNFESPPNVMAHAKAGKLRLLAITSTKRSPLLPDVPTMAEAGVKNAEMLQWFAVMGPAKMPADITKRLNTEIAAILKSPDVAGKIHEQGGEIMGSTPEEFAKFIASDSAAFAKLVKDANIKLD</sequence>
<dbReference type="InterPro" id="IPR005064">
    <property type="entry name" value="BUG"/>
</dbReference>
<gene>
    <name evidence="3" type="ORF">JI746_15655</name>
</gene>
<evidence type="ECO:0000313" key="4">
    <source>
        <dbReference type="Proteomes" id="UP000622707"/>
    </source>
</evidence>
<accession>A0ABS1JQM5</accession>
<feature type="signal peptide" evidence="2">
    <location>
        <begin position="1"/>
        <end position="29"/>
    </location>
</feature>
<evidence type="ECO:0000313" key="3">
    <source>
        <dbReference type="EMBL" id="MBL0426550.1"/>
    </source>
</evidence>
<feature type="chain" id="PRO_5046935844" evidence="2">
    <location>
        <begin position="30"/>
        <end position="328"/>
    </location>
</feature>
<comment type="similarity">
    <text evidence="1">Belongs to the UPF0065 (bug) family.</text>
</comment>
<dbReference type="EMBL" id="JAEQND010000008">
    <property type="protein sequence ID" value="MBL0426550.1"/>
    <property type="molecule type" value="Genomic_DNA"/>
</dbReference>
<dbReference type="CDD" id="cd13578">
    <property type="entry name" value="PBP2_Bug27"/>
    <property type="match status" value="1"/>
</dbReference>
<dbReference type="PANTHER" id="PTHR42928">
    <property type="entry name" value="TRICARBOXYLATE-BINDING PROTEIN"/>
    <property type="match status" value="1"/>
</dbReference>
<dbReference type="Pfam" id="PF03401">
    <property type="entry name" value="TctC"/>
    <property type="match status" value="1"/>
</dbReference>
<dbReference type="Proteomes" id="UP000622707">
    <property type="component" value="Unassembled WGS sequence"/>
</dbReference>
<dbReference type="PROSITE" id="PS51318">
    <property type="entry name" value="TAT"/>
    <property type="match status" value="1"/>
</dbReference>
<dbReference type="PANTHER" id="PTHR42928:SF5">
    <property type="entry name" value="BLR1237 PROTEIN"/>
    <property type="match status" value="1"/>
</dbReference>
<dbReference type="SUPFAM" id="SSF53850">
    <property type="entry name" value="Periplasmic binding protein-like II"/>
    <property type="match status" value="1"/>
</dbReference>
<dbReference type="InterPro" id="IPR006311">
    <property type="entry name" value="TAT_signal"/>
</dbReference>